<evidence type="ECO:0000256" key="4">
    <source>
        <dbReference type="ARBA" id="ARBA00022741"/>
    </source>
</evidence>
<evidence type="ECO:0000256" key="8">
    <source>
        <dbReference type="ARBA" id="ARBA00023264"/>
    </source>
</evidence>
<dbReference type="Pfam" id="PF19279">
    <property type="entry name" value="YegS_C"/>
    <property type="match status" value="1"/>
</dbReference>
<evidence type="ECO:0000259" key="9">
    <source>
        <dbReference type="PROSITE" id="PS50146"/>
    </source>
</evidence>
<evidence type="ECO:0000256" key="2">
    <source>
        <dbReference type="ARBA" id="ARBA00005983"/>
    </source>
</evidence>
<dbReference type="PROSITE" id="PS50146">
    <property type="entry name" value="DAGK"/>
    <property type="match status" value="1"/>
</dbReference>
<keyword evidence="8" id="KW-1208">Phospholipid metabolism</keyword>
<evidence type="ECO:0000256" key="3">
    <source>
        <dbReference type="ARBA" id="ARBA00022679"/>
    </source>
</evidence>
<comment type="similarity">
    <text evidence="2">Belongs to the diacylglycerol/lipid kinase family.</text>
</comment>
<name>A0ABQ3WAS0_9LACO</name>
<dbReference type="InterPro" id="IPR001206">
    <property type="entry name" value="Diacylglycerol_kinase_cat_dom"/>
</dbReference>
<keyword evidence="7" id="KW-0444">Lipid biosynthesis</keyword>
<keyword evidence="7" id="KW-0594">Phospholipid biosynthesis</keyword>
<accession>A0ABQ3WAS0</accession>
<dbReference type="EMBL" id="BOCI01000466">
    <property type="protein sequence ID" value="GHW01967.1"/>
    <property type="molecule type" value="Genomic_DNA"/>
</dbReference>
<keyword evidence="5" id="KW-0418">Kinase</keyword>
<feature type="domain" description="DAGKc" evidence="9">
    <location>
        <begin position="1"/>
        <end position="99"/>
    </location>
</feature>
<reference evidence="11" key="1">
    <citation type="submission" date="2021-01" db="EMBL/GenBank/DDBJ databases">
        <title>Draft genome sequence of Nasalis larvatus strain YZ03.</title>
        <authorList>
            <person name="Suzuki-Hashido N."/>
            <person name="Tsuchida S."/>
            <person name="Hayakawa T."/>
        </authorList>
    </citation>
    <scope>NUCLEOTIDE SEQUENCE [LARGE SCALE GENOMIC DNA]</scope>
    <source>
        <strain evidence="11">YZ03</strain>
    </source>
</reference>
<dbReference type="Gene3D" id="2.60.200.40">
    <property type="match status" value="1"/>
</dbReference>
<gene>
    <name evidence="10" type="ORF">lacNasYZ03_16540</name>
</gene>
<dbReference type="SUPFAM" id="SSF111331">
    <property type="entry name" value="NAD kinase/diacylglycerol kinase-like"/>
    <property type="match status" value="1"/>
</dbReference>
<dbReference type="InterPro" id="IPR016064">
    <property type="entry name" value="NAD/diacylglycerol_kinase_sf"/>
</dbReference>
<evidence type="ECO:0000256" key="5">
    <source>
        <dbReference type="ARBA" id="ARBA00022777"/>
    </source>
</evidence>
<keyword evidence="4" id="KW-0547">Nucleotide-binding</keyword>
<sequence>MKGRDYEIYFSEYKDHVKEIVKNYPEKTRFYSVGGDGFFNQVIQNLVHTDHEVVCLPFGTGNDFSRAIHRHMRPEAILKATLDRPATPVDTILVNDERYCINVGCFGLDALIANTVHDVKTPKSAAYVASILRNISRYKFAKVKVMGKNGLLFNDQVTLCAFCNGRYYGGGFQISPKSKINDGLIDMVILPKVNRLFAPYYIYKILRKDLISCKDVVVGQVKDCVITTQAAMNLDGEKKEADKYHLVVQPKSLNLVI</sequence>
<evidence type="ECO:0000313" key="11">
    <source>
        <dbReference type="Proteomes" id="UP000616547"/>
    </source>
</evidence>
<evidence type="ECO:0000256" key="7">
    <source>
        <dbReference type="ARBA" id="ARBA00023209"/>
    </source>
</evidence>
<dbReference type="InterPro" id="IPR017438">
    <property type="entry name" value="ATP-NAD_kinase_N"/>
</dbReference>
<dbReference type="InterPro" id="IPR050187">
    <property type="entry name" value="Lipid_Phosphate_FormReg"/>
</dbReference>
<evidence type="ECO:0000313" key="10">
    <source>
        <dbReference type="EMBL" id="GHW01967.1"/>
    </source>
</evidence>
<comment type="caution">
    <text evidence="10">The sequence shown here is derived from an EMBL/GenBank/DDBJ whole genome shotgun (WGS) entry which is preliminary data.</text>
</comment>
<dbReference type="PANTHER" id="PTHR12358:SF106">
    <property type="entry name" value="LIPID KINASE YEGS"/>
    <property type="match status" value="1"/>
</dbReference>
<dbReference type="Pfam" id="PF00781">
    <property type="entry name" value="DAGK_cat"/>
    <property type="match status" value="1"/>
</dbReference>
<keyword evidence="7" id="KW-0443">Lipid metabolism</keyword>
<proteinExistence type="inferred from homology"/>
<protein>
    <recommendedName>
        <fullName evidence="9">DAGKc domain-containing protein</fullName>
    </recommendedName>
</protein>
<keyword evidence="11" id="KW-1185">Reference proteome</keyword>
<dbReference type="Proteomes" id="UP000616547">
    <property type="component" value="Unassembled WGS sequence"/>
</dbReference>
<keyword evidence="6" id="KW-0067">ATP-binding</keyword>
<dbReference type="InterPro" id="IPR045540">
    <property type="entry name" value="YegS/DAGK_C"/>
</dbReference>
<dbReference type="Gene3D" id="3.40.50.10330">
    <property type="entry name" value="Probable inorganic polyphosphate/atp-NAD kinase, domain 1"/>
    <property type="match status" value="1"/>
</dbReference>
<evidence type="ECO:0000256" key="1">
    <source>
        <dbReference type="ARBA" id="ARBA00001946"/>
    </source>
</evidence>
<keyword evidence="3" id="KW-0808">Transferase</keyword>
<evidence type="ECO:0000256" key="6">
    <source>
        <dbReference type="ARBA" id="ARBA00022840"/>
    </source>
</evidence>
<organism evidence="10 11">
    <name type="scientific">Lactobacillus nasalidis</name>
    <dbReference type="NCBI Taxonomy" id="2797258"/>
    <lineage>
        <taxon>Bacteria</taxon>
        <taxon>Bacillati</taxon>
        <taxon>Bacillota</taxon>
        <taxon>Bacilli</taxon>
        <taxon>Lactobacillales</taxon>
        <taxon>Lactobacillaceae</taxon>
        <taxon>Lactobacillus</taxon>
    </lineage>
</organism>
<comment type="cofactor">
    <cofactor evidence="1">
        <name>Mg(2+)</name>
        <dbReference type="ChEBI" id="CHEBI:18420"/>
    </cofactor>
</comment>
<dbReference type="PANTHER" id="PTHR12358">
    <property type="entry name" value="SPHINGOSINE KINASE"/>
    <property type="match status" value="1"/>
</dbReference>